<dbReference type="SUPFAM" id="SSF161098">
    <property type="entry name" value="MetI-like"/>
    <property type="match status" value="1"/>
</dbReference>
<dbReference type="GO" id="GO:0043190">
    <property type="term" value="C:ATP-binding cassette (ABC) transporter complex"/>
    <property type="evidence" value="ECO:0007669"/>
    <property type="project" value="InterPro"/>
</dbReference>
<name>A0A381TIC7_9ZZZZ</name>
<feature type="transmembrane region" description="Helical" evidence="8">
    <location>
        <begin position="79"/>
        <end position="98"/>
    </location>
</feature>
<comment type="subcellular location">
    <subcellularLocation>
        <location evidence="1">Cell membrane</location>
        <topology evidence="1">Multi-pass membrane protein</topology>
    </subcellularLocation>
</comment>
<evidence type="ECO:0000256" key="1">
    <source>
        <dbReference type="ARBA" id="ARBA00004651"/>
    </source>
</evidence>
<dbReference type="NCBIfam" id="TIGR01726">
    <property type="entry name" value="HEQRo_perm_3TM"/>
    <property type="match status" value="1"/>
</dbReference>
<dbReference type="GO" id="GO:0006865">
    <property type="term" value="P:amino acid transport"/>
    <property type="evidence" value="ECO:0007669"/>
    <property type="project" value="UniProtKB-KW"/>
</dbReference>
<feature type="transmembrane region" description="Helical" evidence="8">
    <location>
        <begin position="104"/>
        <end position="122"/>
    </location>
</feature>
<dbReference type="Gene3D" id="1.10.3720.10">
    <property type="entry name" value="MetI-like"/>
    <property type="match status" value="1"/>
</dbReference>
<keyword evidence="3" id="KW-1003">Cell membrane</keyword>
<feature type="transmembrane region" description="Helical" evidence="8">
    <location>
        <begin position="229"/>
        <end position="247"/>
    </location>
</feature>
<gene>
    <name evidence="10" type="ORF">METZ01_LOCUS66557</name>
</gene>
<proteinExistence type="predicted"/>
<keyword evidence="4 8" id="KW-0812">Transmembrane</keyword>
<keyword evidence="2" id="KW-0813">Transport</keyword>
<evidence type="ECO:0000256" key="7">
    <source>
        <dbReference type="ARBA" id="ARBA00023136"/>
    </source>
</evidence>
<organism evidence="10">
    <name type="scientific">marine metagenome</name>
    <dbReference type="NCBI Taxonomy" id="408172"/>
    <lineage>
        <taxon>unclassified sequences</taxon>
        <taxon>metagenomes</taxon>
        <taxon>ecological metagenomes</taxon>
    </lineage>
</organism>
<dbReference type="InterPro" id="IPR035906">
    <property type="entry name" value="MetI-like_sf"/>
</dbReference>
<evidence type="ECO:0000256" key="2">
    <source>
        <dbReference type="ARBA" id="ARBA00022448"/>
    </source>
</evidence>
<evidence type="ECO:0000256" key="3">
    <source>
        <dbReference type="ARBA" id="ARBA00022475"/>
    </source>
</evidence>
<evidence type="ECO:0000259" key="9">
    <source>
        <dbReference type="PROSITE" id="PS50928"/>
    </source>
</evidence>
<dbReference type="InterPro" id="IPR010065">
    <property type="entry name" value="AA_ABC_transptr_permease_3TM"/>
</dbReference>
<evidence type="ECO:0000313" key="10">
    <source>
        <dbReference type="EMBL" id="SVA13703.1"/>
    </source>
</evidence>
<dbReference type="PROSITE" id="PS50928">
    <property type="entry name" value="ABC_TM1"/>
    <property type="match status" value="1"/>
</dbReference>
<reference evidence="10" key="1">
    <citation type="submission" date="2018-05" db="EMBL/GenBank/DDBJ databases">
        <authorList>
            <person name="Lanie J.A."/>
            <person name="Ng W.-L."/>
            <person name="Kazmierczak K.M."/>
            <person name="Andrzejewski T.M."/>
            <person name="Davidsen T.M."/>
            <person name="Wayne K.J."/>
            <person name="Tettelin H."/>
            <person name="Glass J.I."/>
            <person name="Rusch D."/>
            <person name="Podicherti R."/>
            <person name="Tsui H.-C.T."/>
            <person name="Winkler M.E."/>
        </authorList>
    </citation>
    <scope>NUCLEOTIDE SEQUENCE</scope>
</reference>
<keyword evidence="6 8" id="KW-1133">Transmembrane helix</keyword>
<feature type="domain" description="ABC transmembrane type-1" evidence="9">
    <location>
        <begin position="92"/>
        <end position="287"/>
    </location>
</feature>
<evidence type="ECO:0000256" key="8">
    <source>
        <dbReference type="SAM" id="Phobius"/>
    </source>
</evidence>
<dbReference type="PANTHER" id="PTHR30614">
    <property type="entry name" value="MEMBRANE COMPONENT OF AMINO ACID ABC TRANSPORTER"/>
    <property type="match status" value="1"/>
</dbReference>
<dbReference type="AlphaFoldDB" id="A0A381TIC7"/>
<dbReference type="Pfam" id="PF00528">
    <property type="entry name" value="BPD_transp_1"/>
    <property type="match status" value="1"/>
</dbReference>
<feature type="transmembrane region" description="Helical" evidence="8">
    <location>
        <begin position="267"/>
        <end position="287"/>
    </location>
</feature>
<dbReference type="PANTHER" id="PTHR30614:SF0">
    <property type="entry name" value="L-CYSTINE TRANSPORT SYSTEM PERMEASE PROTEIN TCYL"/>
    <property type="match status" value="1"/>
</dbReference>
<feature type="transmembrane region" description="Helical" evidence="8">
    <location>
        <begin position="134"/>
        <end position="155"/>
    </location>
</feature>
<evidence type="ECO:0000256" key="4">
    <source>
        <dbReference type="ARBA" id="ARBA00022692"/>
    </source>
</evidence>
<accession>A0A381TIC7</accession>
<dbReference type="EMBL" id="UINC01004353">
    <property type="protein sequence ID" value="SVA13703.1"/>
    <property type="molecule type" value="Genomic_DNA"/>
</dbReference>
<feature type="transmembrane region" description="Helical" evidence="8">
    <location>
        <begin position="49"/>
        <end position="67"/>
    </location>
</feature>
<dbReference type="GO" id="GO:0022857">
    <property type="term" value="F:transmembrane transporter activity"/>
    <property type="evidence" value="ECO:0007669"/>
    <property type="project" value="InterPro"/>
</dbReference>
<keyword evidence="5" id="KW-0029">Amino-acid transport</keyword>
<dbReference type="InterPro" id="IPR000515">
    <property type="entry name" value="MetI-like"/>
</dbReference>
<dbReference type="CDD" id="cd06261">
    <property type="entry name" value="TM_PBP2"/>
    <property type="match status" value="1"/>
</dbReference>
<evidence type="ECO:0000256" key="5">
    <source>
        <dbReference type="ARBA" id="ARBA00022970"/>
    </source>
</evidence>
<sequence>MLGYLNHIPGISPNSQQSDLPVLLPYQGHSAGKPEDLRFSRWLASSSPWVLLVIFLLISFYPLAVLAQSKYTLIQAFATLWRWLPFVVGSGFVMNLLISFFTMLFGTVAGVFLGLGQISVVAPVRKFSWFITQLFRNSPWLVLLFIVMLTFPFEIEIGEHIISIPDWMKAVFGLSLPIMANISEVVRGAVQSVPTGQWEASESLAFSRVQTIWKIILPQCFKRMIPPWMNWYAILTMATPLVSLLGVEEIVTLSRQAMEAEDNHPELLIPFFGFALLIFFAYCYPIARWTLKLEERYSVKL</sequence>
<evidence type="ECO:0000256" key="6">
    <source>
        <dbReference type="ARBA" id="ARBA00022989"/>
    </source>
</evidence>
<keyword evidence="7 8" id="KW-0472">Membrane</keyword>
<protein>
    <recommendedName>
        <fullName evidence="9">ABC transmembrane type-1 domain-containing protein</fullName>
    </recommendedName>
</protein>
<dbReference type="InterPro" id="IPR043429">
    <property type="entry name" value="ArtM/GltK/GlnP/TcyL/YhdX-like"/>
</dbReference>